<dbReference type="InterPro" id="IPR008333">
    <property type="entry name" value="Cbr1-like_FAD-bd_dom"/>
</dbReference>
<proteinExistence type="predicted"/>
<name>A0A455UC49_9GAMM</name>
<evidence type="ECO:0000256" key="4">
    <source>
        <dbReference type="ARBA" id="ARBA00023004"/>
    </source>
</evidence>
<keyword evidence="5" id="KW-0411">Iron-sulfur</keyword>
<evidence type="ECO:0000313" key="8">
    <source>
        <dbReference type="Proteomes" id="UP000320231"/>
    </source>
</evidence>
<evidence type="ECO:0000256" key="5">
    <source>
        <dbReference type="ARBA" id="ARBA00023014"/>
    </source>
</evidence>
<organism evidence="7 8">
    <name type="scientific">Vreelandella sulfidaeris</name>
    <dbReference type="NCBI Taxonomy" id="115553"/>
    <lineage>
        <taxon>Bacteria</taxon>
        <taxon>Pseudomonadati</taxon>
        <taxon>Pseudomonadota</taxon>
        <taxon>Gammaproteobacteria</taxon>
        <taxon>Oceanospirillales</taxon>
        <taxon>Halomonadaceae</taxon>
        <taxon>Vreelandella</taxon>
    </lineage>
</organism>
<evidence type="ECO:0000256" key="3">
    <source>
        <dbReference type="ARBA" id="ARBA00022723"/>
    </source>
</evidence>
<dbReference type="GO" id="GO:0046872">
    <property type="term" value="F:metal ion binding"/>
    <property type="evidence" value="ECO:0007669"/>
    <property type="project" value="UniProtKB-KW"/>
</dbReference>
<dbReference type="GO" id="GO:0016491">
    <property type="term" value="F:oxidoreductase activity"/>
    <property type="evidence" value="ECO:0007669"/>
    <property type="project" value="InterPro"/>
</dbReference>
<dbReference type="EMBL" id="AP019514">
    <property type="protein sequence ID" value="BBI60794.1"/>
    <property type="molecule type" value="Genomic_DNA"/>
</dbReference>
<dbReference type="GO" id="GO:0051537">
    <property type="term" value="F:2 iron, 2 sulfur cluster binding"/>
    <property type="evidence" value="ECO:0007669"/>
    <property type="project" value="UniProtKB-KW"/>
</dbReference>
<dbReference type="PANTHER" id="PTHR47354">
    <property type="entry name" value="NADH OXIDOREDUCTASE HCR"/>
    <property type="match status" value="1"/>
</dbReference>
<dbReference type="InterPro" id="IPR050415">
    <property type="entry name" value="MRET"/>
</dbReference>
<reference evidence="7 8" key="1">
    <citation type="journal article" date="2019" name="Microbiol. Resour. Announc.">
        <title>Complete Genome Sequence of Halomonas sulfidaeris Strain Esulfide1 Isolated from a Metal Sulfide Rock at a Depth of 2,200 Meters, Obtained Using Nanopore Sequencing.</title>
        <authorList>
            <person name="Saito M."/>
            <person name="Nishigata A."/>
            <person name="Galipon J."/>
            <person name="Arakawa K."/>
        </authorList>
    </citation>
    <scope>NUCLEOTIDE SEQUENCE [LARGE SCALE GENOMIC DNA]</scope>
    <source>
        <strain evidence="7 8">ATCC BAA-803</strain>
    </source>
</reference>
<protein>
    <recommendedName>
        <fullName evidence="6">FAD-binding FR-type domain-containing protein</fullName>
    </recommendedName>
</protein>
<gene>
    <name evidence="7" type="ORF">HSBAA_21000</name>
</gene>
<keyword evidence="1" id="KW-0285">Flavoprotein</keyword>
<dbReference type="InterPro" id="IPR017927">
    <property type="entry name" value="FAD-bd_FR_type"/>
</dbReference>
<dbReference type="PROSITE" id="PS51384">
    <property type="entry name" value="FAD_FR"/>
    <property type="match status" value="1"/>
</dbReference>
<accession>A0A455UC49</accession>
<dbReference type="Proteomes" id="UP000320231">
    <property type="component" value="Chromosome"/>
</dbReference>
<sequence length="126" mass="13888">MIRSFILEPEDGGQVAAHLPGQYIGVKLSINGQPVYRHYSLSDVPNGRSYRLSIKREAQGVASRFFHDQLSVGDTIELLPPAGELTLVGDKEPLMLISGASVKHPCCQLPSRRLSRDAMLLTCMLR</sequence>
<evidence type="ECO:0000259" key="6">
    <source>
        <dbReference type="PROSITE" id="PS51384"/>
    </source>
</evidence>
<dbReference type="PANTHER" id="PTHR47354:SF1">
    <property type="entry name" value="CARNITINE MONOOXYGENASE REDUCTASE SUBUNIT"/>
    <property type="match status" value="1"/>
</dbReference>
<dbReference type="Gene3D" id="2.40.30.10">
    <property type="entry name" value="Translation factors"/>
    <property type="match status" value="1"/>
</dbReference>
<keyword evidence="3" id="KW-0479">Metal-binding</keyword>
<keyword evidence="4" id="KW-0408">Iron</keyword>
<dbReference type="SUPFAM" id="SSF63380">
    <property type="entry name" value="Riboflavin synthase domain-like"/>
    <property type="match status" value="1"/>
</dbReference>
<feature type="domain" description="FAD-binding FR-type" evidence="6">
    <location>
        <begin position="1"/>
        <end position="88"/>
    </location>
</feature>
<evidence type="ECO:0000256" key="1">
    <source>
        <dbReference type="ARBA" id="ARBA00022630"/>
    </source>
</evidence>
<dbReference type="AlphaFoldDB" id="A0A455UC49"/>
<dbReference type="KEGG" id="hsr:HSBAA_21000"/>
<dbReference type="InterPro" id="IPR017938">
    <property type="entry name" value="Riboflavin_synthase-like_b-brl"/>
</dbReference>
<evidence type="ECO:0000256" key="2">
    <source>
        <dbReference type="ARBA" id="ARBA00022714"/>
    </source>
</evidence>
<dbReference type="Pfam" id="PF00970">
    <property type="entry name" value="FAD_binding_6"/>
    <property type="match status" value="1"/>
</dbReference>
<evidence type="ECO:0000313" key="7">
    <source>
        <dbReference type="EMBL" id="BBI60794.1"/>
    </source>
</evidence>
<keyword evidence="2" id="KW-0001">2Fe-2S</keyword>